<dbReference type="OrthoDB" id="21018at2759"/>
<evidence type="ECO:0000313" key="3">
    <source>
        <dbReference type="Proteomes" id="UP000218231"/>
    </source>
</evidence>
<keyword evidence="1" id="KW-0472">Membrane</keyword>
<accession>A0A2A2JGF1</accession>
<dbReference type="Proteomes" id="UP000218231">
    <property type="component" value="Unassembled WGS sequence"/>
</dbReference>
<organism evidence="2 3">
    <name type="scientific">Diploscapter pachys</name>
    <dbReference type="NCBI Taxonomy" id="2018661"/>
    <lineage>
        <taxon>Eukaryota</taxon>
        <taxon>Metazoa</taxon>
        <taxon>Ecdysozoa</taxon>
        <taxon>Nematoda</taxon>
        <taxon>Chromadorea</taxon>
        <taxon>Rhabditida</taxon>
        <taxon>Rhabditina</taxon>
        <taxon>Rhabditomorpha</taxon>
        <taxon>Rhabditoidea</taxon>
        <taxon>Rhabditidae</taxon>
        <taxon>Diploscapter</taxon>
    </lineage>
</organism>
<reference evidence="2 3" key="1">
    <citation type="journal article" date="2017" name="Curr. Biol.">
        <title>Genome architecture and evolution of a unichromosomal asexual nematode.</title>
        <authorList>
            <person name="Fradin H."/>
            <person name="Zegar C."/>
            <person name="Gutwein M."/>
            <person name="Lucas J."/>
            <person name="Kovtun M."/>
            <person name="Corcoran D."/>
            <person name="Baugh L.R."/>
            <person name="Kiontke K."/>
            <person name="Gunsalus K."/>
            <person name="Fitch D.H."/>
            <person name="Piano F."/>
        </authorList>
    </citation>
    <scope>NUCLEOTIDE SEQUENCE [LARGE SCALE GENOMIC DNA]</scope>
    <source>
        <strain evidence="2">PF1309</strain>
    </source>
</reference>
<name>A0A2A2JGF1_9BILA</name>
<proteinExistence type="predicted"/>
<dbReference type="STRING" id="2018661.A0A2A2JGF1"/>
<keyword evidence="1" id="KW-1133">Transmembrane helix</keyword>
<dbReference type="AlphaFoldDB" id="A0A2A2JGF1"/>
<evidence type="ECO:0000313" key="2">
    <source>
        <dbReference type="EMBL" id="PAV60745.1"/>
    </source>
</evidence>
<comment type="caution">
    <text evidence="2">The sequence shown here is derived from an EMBL/GenBank/DDBJ whole genome shotgun (WGS) entry which is preliminary data.</text>
</comment>
<keyword evidence="1" id="KW-0812">Transmembrane</keyword>
<feature type="transmembrane region" description="Helical" evidence="1">
    <location>
        <begin position="12"/>
        <end position="34"/>
    </location>
</feature>
<protein>
    <submittedName>
        <fullName evidence="2">Uncharacterized protein</fullName>
    </submittedName>
</protein>
<keyword evidence="3" id="KW-1185">Reference proteome</keyword>
<gene>
    <name evidence="2" type="ORF">WR25_25415</name>
</gene>
<dbReference type="EMBL" id="LIAE01010453">
    <property type="protein sequence ID" value="PAV60745.1"/>
    <property type="molecule type" value="Genomic_DNA"/>
</dbReference>
<evidence type="ECO:0000256" key="1">
    <source>
        <dbReference type="SAM" id="Phobius"/>
    </source>
</evidence>
<sequence>MHLSPQTRALLVVILGLASAFFLLLFCTLCFVFFRQKRRTTKWATTTMIPTKLDESACSNAAFDFEDEFSPRRIEERRQARQMALQSIDPSGSLSLNRIDPAVGRALAVEQLLSGSCLIDAKTMNPNDSYVKIIAAKRDYL</sequence>